<keyword evidence="3" id="KW-1185">Reference proteome</keyword>
<dbReference type="AlphaFoldDB" id="I3C3A9"/>
<feature type="transmembrane region" description="Helical" evidence="1">
    <location>
        <begin position="21"/>
        <end position="39"/>
    </location>
</feature>
<keyword evidence="1" id="KW-0472">Membrane</keyword>
<sequence>MQMTKKLLKKYSSTISNKLNGYKIYLIIIFLLIFIPLHSQYNSFKIEKPYDKYSKINVVQVDFRDYSTLVHLELINGSDIGEYFYINENFILKDIDTNKEYKLLNSFNIPLENSNTFAFTKSYGEKINFTLEFEKAPSNLKKFDLIEEKDSDSAFNIYGIEINKSESTDMLNLNDYIDETPIKYVGYYYKDGIQIKRFIDESGVEIALFLTLDNSYGKYLRANILIKNLSGNTVNINPENITAYYISKLGPNQSEEAKILSYTDYMKKVKRKQNWNAFATAFSESIAAADAGYSSSTTNSSTAAFTSSYGSAYGYNGNTFTSAYGASYSYGNAYTSSQTNSYDGNAAYMAQQNANKNIENLSRQQYQIKKSLSDGYLKRNSIENQTEYIGYINIPYKKKFKKIRIDLPLNGENYVFIF</sequence>
<proteinExistence type="predicted"/>
<gene>
    <name evidence="2" type="ORF">JoomaDRAFT_1082</name>
</gene>
<protein>
    <submittedName>
        <fullName evidence="2">Uncharacterized protein</fullName>
    </submittedName>
</protein>
<dbReference type="EMBL" id="JH651379">
    <property type="protein sequence ID" value="EIJ38102.1"/>
    <property type="molecule type" value="Genomic_DNA"/>
</dbReference>
<keyword evidence="1" id="KW-0812">Transmembrane</keyword>
<accession>I3C3A9</accession>
<reference evidence="2 3" key="1">
    <citation type="submission" date="2012-02" db="EMBL/GenBank/DDBJ databases">
        <title>Improved High-Quality Draft genome of Joostella marina DSM 19592.</title>
        <authorList>
            <consortium name="US DOE Joint Genome Institute (JGI-PGF)"/>
            <person name="Lucas S."/>
            <person name="Copeland A."/>
            <person name="Lapidus A."/>
            <person name="Bruce D."/>
            <person name="Goodwin L."/>
            <person name="Pitluck S."/>
            <person name="Peters L."/>
            <person name="Chertkov O."/>
            <person name="Ovchinnikova G."/>
            <person name="Kyrpides N."/>
            <person name="Mavromatis K."/>
            <person name="Detter J.C."/>
            <person name="Han C."/>
            <person name="Land M."/>
            <person name="Hauser L."/>
            <person name="Markowitz V."/>
            <person name="Cheng J.-F."/>
            <person name="Hugenholtz P."/>
            <person name="Woyke T."/>
            <person name="Wu D."/>
            <person name="Tindall B."/>
            <person name="Brambilla E."/>
            <person name="Klenk H.-P."/>
            <person name="Eisen J.A."/>
        </authorList>
    </citation>
    <scope>NUCLEOTIDE SEQUENCE [LARGE SCALE GENOMIC DNA]</scope>
    <source>
        <strain evidence="2 3">DSM 19592</strain>
    </source>
</reference>
<dbReference type="HOGENOM" id="CLU_682677_0_0_10"/>
<dbReference type="eggNOG" id="COG2849">
    <property type="taxonomic scope" value="Bacteria"/>
</dbReference>
<dbReference type="STRING" id="926559.JoomaDRAFT_1082"/>
<keyword evidence="1" id="KW-1133">Transmembrane helix</keyword>
<name>I3C3A9_9FLAO</name>
<evidence type="ECO:0000256" key="1">
    <source>
        <dbReference type="SAM" id="Phobius"/>
    </source>
</evidence>
<dbReference type="Proteomes" id="UP000004690">
    <property type="component" value="Unassembled WGS sequence"/>
</dbReference>
<organism evidence="2 3">
    <name type="scientific">Galbibacter orientalis DSM 19592</name>
    <dbReference type="NCBI Taxonomy" id="926559"/>
    <lineage>
        <taxon>Bacteria</taxon>
        <taxon>Pseudomonadati</taxon>
        <taxon>Bacteroidota</taxon>
        <taxon>Flavobacteriia</taxon>
        <taxon>Flavobacteriales</taxon>
        <taxon>Flavobacteriaceae</taxon>
        <taxon>Galbibacter</taxon>
    </lineage>
</organism>
<evidence type="ECO:0000313" key="3">
    <source>
        <dbReference type="Proteomes" id="UP000004690"/>
    </source>
</evidence>
<evidence type="ECO:0000313" key="2">
    <source>
        <dbReference type="EMBL" id="EIJ38102.1"/>
    </source>
</evidence>